<dbReference type="AlphaFoldDB" id="A0A3N3WR94"/>
<evidence type="ECO:0000256" key="1">
    <source>
        <dbReference type="PIRSR" id="PIRSR037847-1"/>
    </source>
</evidence>
<gene>
    <name evidence="5" type="ORF">EGM181_15950</name>
    <name evidence="4" type="ORF">QRX88_02180</name>
</gene>
<dbReference type="InterPro" id="IPR013196">
    <property type="entry name" value="HTH_11"/>
</dbReference>
<dbReference type="InterPro" id="IPR004173">
    <property type="entry name" value="3H_domain"/>
</dbReference>
<dbReference type="Proteomes" id="UP000516696">
    <property type="component" value="Chromosome"/>
</dbReference>
<dbReference type="EMBL" id="JASUBT010000001">
    <property type="protein sequence ID" value="MDL4934523.1"/>
    <property type="molecule type" value="Genomic_DNA"/>
</dbReference>
<dbReference type="InterPro" id="IPR035922">
    <property type="entry name" value="3H_dom_sf"/>
</dbReference>
<evidence type="ECO:0000313" key="7">
    <source>
        <dbReference type="Proteomes" id="UP001241571"/>
    </source>
</evidence>
<dbReference type="Gene3D" id="3.30.1340.20">
    <property type="entry name" value="3H domain"/>
    <property type="match status" value="1"/>
</dbReference>
<dbReference type="PANTHER" id="PTHR40068">
    <property type="entry name" value="TRANSCRIPTION REPRESSOR NIAR-RELATED"/>
    <property type="match status" value="1"/>
</dbReference>
<dbReference type="Proteomes" id="UP001241571">
    <property type="component" value="Unassembled WGS sequence"/>
</dbReference>
<dbReference type="Pfam" id="PF08279">
    <property type="entry name" value="HTH_11"/>
    <property type="match status" value="1"/>
</dbReference>
<feature type="binding site" evidence="1">
    <location>
        <position position="85"/>
    </location>
    <ligand>
        <name>Ni(2+)</name>
        <dbReference type="ChEBI" id="CHEBI:49786"/>
    </ligand>
</feature>
<proteinExistence type="predicted"/>
<evidence type="ECO:0000259" key="2">
    <source>
        <dbReference type="Pfam" id="PF02829"/>
    </source>
</evidence>
<dbReference type="InterPro" id="IPR036390">
    <property type="entry name" value="WH_DNA-bd_sf"/>
</dbReference>
<accession>A0A3N3WR94</accession>
<evidence type="ECO:0000259" key="3">
    <source>
        <dbReference type="Pfam" id="PF08279"/>
    </source>
</evidence>
<dbReference type="Gene3D" id="1.10.10.10">
    <property type="entry name" value="Winged helix-like DNA-binding domain superfamily/Winged helix DNA-binding domain"/>
    <property type="match status" value="1"/>
</dbReference>
<dbReference type="GO" id="GO:0046872">
    <property type="term" value="F:metal ion binding"/>
    <property type="evidence" value="ECO:0007669"/>
    <property type="project" value="UniProtKB-KW"/>
</dbReference>
<dbReference type="PIRSF" id="PIRSF037847">
    <property type="entry name" value="NiaR"/>
    <property type="match status" value="1"/>
</dbReference>
<dbReference type="SUPFAM" id="SSF46785">
    <property type="entry name" value="Winged helix' DNA-binding domain"/>
    <property type="match status" value="1"/>
</dbReference>
<dbReference type="InterPro" id="IPR036388">
    <property type="entry name" value="WH-like_DNA-bd_sf"/>
</dbReference>
<evidence type="ECO:0000313" key="4">
    <source>
        <dbReference type="EMBL" id="MDL4934523.1"/>
    </source>
</evidence>
<dbReference type="RefSeq" id="WP_103300768.1">
    <property type="nucleotide sequence ID" value="NZ_CP050485.1"/>
</dbReference>
<dbReference type="PANTHER" id="PTHR40068:SF1">
    <property type="entry name" value="TRANSCRIPTION REPRESSOR NIAR-RELATED"/>
    <property type="match status" value="1"/>
</dbReference>
<dbReference type="EMBL" id="CP050485">
    <property type="protein sequence ID" value="QOG28652.1"/>
    <property type="molecule type" value="Genomic_DNA"/>
</dbReference>
<organism evidence="4 7">
    <name type="scientific">Enterococcus gallinarum</name>
    <dbReference type="NCBI Taxonomy" id="1353"/>
    <lineage>
        <taxon>Bacteria</taxon>
        <taxon>Bacillati</taxon>
        <taxon>Bacillota</taxon>
        <taxon>Bacilli</taxon>
        <taxon>Lactobacillales</taxon>
        <taxon>Enterococcaceae</taxon>
        <taxon>Enterococcus</taxon>
    </lineage>
</organism>
<reference evidence="5 6" key="1">
    <citation type="submission" date="2020-03" db="EMBL/GenBank/DDBJ databases">
        <title>Characterization of ganglioside-mimicking enterococci.</title>
        <authorList>
            <person name="Patry R.T."/>
            <person name="Nothaft H."/>
            <person name="Bridger R."/>
            <person name="Shajahan A."/>
            <person name="Huynh S."/>
            <person name="Sanchez S."/>
            <person name="Azadi P."/>
            <person name="Cooper K."/>
            <person name="Miller W.G."/>
            <person name="Parker C.T."/>
            <person name="Wells L."/>
            <person name="Szymanski C.M."/>
        </authorList>
    </citation>
    <scope>NUCLEOTIDE SEQUENCE [LARGE SCALE GENOMIC DNA]</scope>
    <source>
        <strain evidence="5 6">EGM181</strain>
    </source>
</reference>
<dbReference type="Pfam" id="PF02829">
    <property type="entry name" value="3H"/>
    <property type="match status" value="1"/>
</dbReference>
<feature type="binding site" evidence="1">
    <location>
        <position position="144"/>
    </location>
    <ligand>
        <name>Ni(2+)</name>
        <dbReference type="ChEBI" id="CHEBI:49786"/>
    </ligand>
</feature>
<feature type="binding site" evidence="1">
    <location>
        <position position="146"/>
    </location>
    <ligand>
        <name>Ni(2+)</name>
        <dbReference type="ChEBI" id="CHEBI:49786"/>
    </ligand>
</feature>
<dbReference type="InterPro" id="IPR026043">
    <property type="entry name" value="NadR"/>
</dbReference>
<feature type="domain" description="Helix-turn-helix type 11" evidence="3">
    <location>
        <begin position="7"/>
        <end position="60"/>
    </location>
</feature>
<feature type="binding site" evidence="1">
    <location>
        <position position="77"/>
    </location>
    <ligand>
        <name>Ni(2+)</name>
        <dbReference type="ChEBI" id="CHEBI:49786"/>
    </ligand>
</feature>
<dbReference type="SUPFAM" id="SSF75500">
    <property type="entry name" value="Putative transcriptional regulator TM1602, C-terminal domain"/>
    <property type="match status" value="1"/>
</dbReference>
<keyword evidence="1" id="KW-0479">Metal-binding</keyword>
<feature type="domain" description="3H" evidence="2">
    <location>
        <begin position="74"/>
        <end position="169"/>
    </location>
</feature>
<protein>
    <submittedName>
        <fullName evidence="4">Transcription repressor NadR</fullName>
    </submittedName>
</protein>
<evidence type="ECO:0000313" key="6">
    <source>
        <dbReference type="Proteomes" id="UP000516696"/>
    </source>
</evidence>
<sequence length="172" mass="19046">MMDGVTRREAIIKQLQAAEKPISASKLAGELGVSRQIIVGDIALLRAAGEAIVATARGYRLEAASETGHVSKLAVQHRPEQTEEELLTFVSCGIEVIDVIVEHEIYGELTGNLRIKTEQDVADFMRKYQHSQARLLSDLTNGIHLHTLRYQEAAELEQAKQLLADKGILYQN</sequence>
<evidence type="ECO:0000313" key="5">
    <source>
        <dbReference type="EMBL" id="QOG28652.1"/>
    </source>
</evidence>
<name>A0A3N3WR94_ENTGA</name>
<keyword evidence="1" id="KW-0533">Nickel</keyword>
<reference evidence="4 7" key="2">
    <citation type="submission" date="2023-06" db="EMBL/GenBank/DDBJ databases">
        <title>Acute promotion of culturable opportunistic pathogens and persistent increase of antibiotic resistance following antibiotic exposure in mouse gut microbiota.</title>
        <authorList>
            <person name="Li L."/>
            <person name="Wang B."/>
            <person name="Sun Y."/>
            <person name="Wang M."/>
            <person name="Xu H."/>
        </authorList>
    </citation>
    <scope>NUCLEOTIDE SEQUENCE [LARGE SCALE GENOMIC DNA]</scope>
    <source>
        <strain evidence="4 7">CRI2_2</strain>
    </source>
</reference>